<keyword evidence="7 13" id="KW-0547">Nucleotide-binding</keyword>
<evidence type="ECO:0000256" key="1">
    <source>
        <dbReference type="ARBA" id="ARBA00000085"/>
    </source>
</evidence>
<keyword evidence="11 13" id="KW-0902">Two-component regulatory system</keyword>
<dbReference type="GO" id="GO:0005524">
    <property type="term" value="F:ATP binding"/>
    <property type="evidence" value="ECO:0007669"/>
    <property type="project" value="UniProtKB-UniRule"/>
</dbReference>
<dbReference type="PANTHER" id="PTHR24421">
    <property type="entry name" value="NITRATE/NITRITE SENSOR PROTEIN NARX-RELATED"/>
    <property type="match status" value="1"/>
</dbReference>
<keyword evidence="6 15" id="KW-0812">Transmembrane</keyword>
<evidence type="ECO:0000256" key="13">
    <source>
        <dbReference type="PIRNR" id="PIRNR037431"/>
    </source>
</evidence>
<dbReference type="EMBL" id="LQRC01000156">
    <property type="protein sequence ID" value="KXT71757.1"/>
    <property type="molecule type" value="Genomic_DNA"/>
</dbReference>
<keyword evidence="3 13" id="KW-1003">Cell membrane</keyword>
<dbReference type="EC" id="2.7.13.3" evidence="13"/>
<evidence type="ECO:0000256" key="11">
    <source>
        <dbReference type="ARBA" id="ARBA00023012"/>
    </source>
</evidence>
<evidence type="ECO:0000256" key="8">
    <source>
        <dbReference type="ARBA" id="ARBA00022777"/>
    </source>
</evidence>
<dbReference type="AlphaFoldDB" id="A0A139N7G0"/>
<dbReference type="CDD" id="cd16917">
    <property type="entry name" value="HATPase_UhpB-NarQ-NarX-like"/>
    <property type="match status" value="1"/>
</dbReference>
<evidence type="ECO:0000256" key="10">
    <source>
        <dbReference type="ARBA" id="ARBA00022989"/>
    </source>
</evidence>
<dbReference type="InterPro" id="IPR011712">
    <property type="entry name" value="Sig_transdc_His_kin_sub3_dim/P"/>
</dbReference>
<dbReference type="GO" id="GO:0046983">
    <property type="term" value="F:protein dimerization activity"/>
    <property type="evidence" value="ECO:0007669"/>
    <property type="project" value="InterPro"/>
</dbReference>
<dbReference type="GO" id="GO:0000155">
    <property type="term" value="F:phosphorelay sensor kinase activity"/>
    <property type="evidence" value="ECO:0007669"/>
    <property type="project" value="UniProtKB-UniRule"/>
</dbReference>
<evidence type="ECO:0000256" key="6">
    <source>
        <dbReference type="ARBA" id="ARBA00022692"/>
    </source>
</evidence>
<evidence type="ECO:0000313" key="18">
    <source>
        <dbReference type="Proteomes" id="UP000070096"/>
    </source>
</evidence>
<evidence type="ECO:0000256" key="3">
    <source>
        <dbReference type="ARBA" id="ARBA00022475"/>
    </source>
</evidence>
<evidence type="ECO:0000313" key="17">
    <source>
        <dbReference type="EMBL" id="KXT71757.1"/>
    </source>
</evidence>
<evidence type="ECO:0000256" key="12">
    <source>
        <dbReference type="ARBA" id="ARBA00023136"/>
    </source>
</evidence>
<dbReference type="Proteomes" id="UP000070096">
    <property type="component" value="Unassembled WGS sequence"/>
</dbReference>
<evidence type="ECO:0000259" key="16">
    <source>
        <dbReference type="PROSITE" id="PS50109"/>
    </source>
</evidence>
<gene>
    <name evidence="17" type="ORF">SGODD07_01041</name>
</gene>
<keyword evidence="5 13" id="KW-0808">Transferase</keyword>
<dbReference type="InterPro" id="IPR050482">
    <property type="entry name" value="Sensor_HK_TwoCompSys"/>
</dbReference>
<keyword evidence="14" id="KW-0175">Coiled coil</keyword>
<dbReference type="Gene3D" id="3.30.565.10">
    <property type="entry name" value="Histidine kinase-like ATPase, C-terminal domain"/>
    <property type="match status" value="1"/>
</dbReference>
<organism evidence="17 18">
    <name type="scientific">Streptococcus gordonii</name>
    <dbReference type="NCBI Taxonomy" id="1302"/>
    <lineage>
        <taxon>Bacteria</taxon>
        <taxon>Bacillati</taxon>
        <taxon>Bacillota</taxon>
        <taxon>Bacilli</taxon>
        <taxon>Lactobacillales</taxon>
        <taxon>Streptococcaceae</taxon>
        <taxon>Streptococcus</taxon>
    </lineage>
</organism>
<dbReference type="PIRSF" id="PIRSF037431">
    <property type="entry name" value="STHK_LiaS"/>
    <property type="match status" value="1"/>
</dbReference>
<proteinExistence type="predicted"/>
<dbReference type="GO" id="GO:0005886">
    <property type="term" value="C:plasma membrane"/>
    <property type="evidence" value="ECO:0007669"/>
    <property type="project" value="UniProtKB-SubCell"/>
</dbReference>
<accession>A0A139N7G0</accession>
<dbReference type="Pfam" id="PF02518">
    <property type="entry name" value="HATPase_c"/>
    <property type="match status" value="1"/>
</dbReference>
<feature type="transmembrane region" description="Helical" evidence="15">
    <location>
        <begin position="45"/>
        <end position="67"/>
    </location>
</feature>
<evidence type="ECO:0000256" key="14">
    <source>
        <dbReference type="SAM" id="Coils"/>
    </source>
</evidence>
<dbReference type="PROSITE" id="PS50109">
    <property type="entry name" value="HIS_KIN"/>
    <property type="match status" value="1"/>
</dbReference>
<feature type="domain" description="Histidine kinase" evidence="16">
    <location>
        <begin position="135"/>
        <end position="329"/>
    </location>
</feature>
<dbReference type="InterPro" id="IPR005467">
    <property type="entry name" value="His_kinase_dom"/>
</dbReference>
<name>A0A139N7G0_STRGN</name>
<dbReference type="InterPro" id="IPR036890">
    <property type="entry name" value="HATPase_C_sf"/>
</dbReference>
<dbReference type="PATRIC" id="fig|1302.21.peg.1162"/>
<keyword evidence="4" id="KW-0597">Phosphoprotein</keyword>
<dbReference type="Gene3D" id="1.20.5.1930">
    <property type="match status" value="1"/>
</dbReference>
<evidence type="ECO:0000256" key="5">
    <source>
        <dbReference type="ARBA" id="ARBA00022679"/>
    </source>
</evidence>
<evidence type="ECO:0000256" key="2">
    <source>
        <dbReference type="ARBA" id="ARBA00004651"/>
    </source>
</evidence>
<dbReference type="SUPFAM" id="SSF55874">
    <property type="entry name" value="ATPase domain of HSP90 chaperone/DNA topoisomerase II/histidine kinase"/>
    <property type="match status" value="1"/>
</dbReference>
<dbReference type="InterPro" id="IPR017202">
    <property type="entry name" value="LiaS/VraS"/>
</dbReference>
<comment type="caution">
    <text evidence="17">The sequence shown here is derived from an EMBL/GenBank/DDBJ whole genome shotgun (WGS) entry which is preliminary data.</text>
</comment>
<reference evidence="17 18" key="1">
    <citation type="submission" date="2016-01" db="EMBL/GenBank/DDBJ databases">
        <title>Highly variable Streptococcus oralis are common among viridans streptococci isolated from primates.</title>
        <authorList>
            <person name="Denapaite D."/>
            <person name="Rieger M."/>
            <person name="Koendgen S."/>
            <person name="Brueckner R."/>
            <person name="Ochigava I."/>
            <person name="Kappeler P."/>
            <person name="Maetz-Rensing K."/>
            <person name="Leendertz F."/>
            <person name="Hakenbeck R."/>
        </authorList>
    </citation>
    <scope>NUCLEOTIDE SEQUENCE [LARGE SCALE GENOMIC DNA]</scope>
    <source>
        <strain evidence="17 18">DD07</strain>
    </source>
</reference>
<keyword evidence="10 15" id="KW-1133">Transmembrane helix</keyword>
<feature type="transmembrane region" description="Helical" evidence="15">
    <location>
        <begin position="7"/>
        <end position="25"/>
    </location>
</feature>
<dbReference type="SMART" id="SM00387">
    <property type="entry name" value="HATPase_c"/>
    <property type="match status" value="1"/>
</dbReference>
<feature type="coiled-coil region" evidence="14">
    <location>
        <begin position="100"/>
        <end position="134"/>
    </location>
</feature>
<protein>
    <recommendedName>
        <fullName evidence="13">Sensor histidine kinase</fullName>
        <ecNumber evidence="13">2.7.13.3</ecNumber>
    </recommendedName>
</protein>
<keyword evidence="9 13" id="KW-0067">ATP-binding</keyword>
<keyword evidence="8 13" id="KW-0418">Kinase</keyword>
<comment type="subcellular location">
    <subcellularLocation>
        <location evidence="2 13">Cell membrane</location>
        <topology evidence="2 13">Multi-pass membrane protein</topology>
    </subcellularLocation>
</comment>
<evidence type="ECO:0000256" key="15">
    <source>
        <dbReference type="SAM" id="Phobius"/>
    </source>
</evidence>
<dbReference type="InterPro" id="IPR003594">
    <property type="entry name" value="HATPase_dom"/>
</dbReference>
<evidence type="ECO:0000256" key="9">
    <source>
        <dbReference type="ARBA" id="ARBA00022840"/>
    </source>
</evidence>
<keyword evidence="12 13" id="KW-0472">Membrane</keyword>
<dbReference type="Pfam" id="PF07730">
    <property type="entry name" value="HisKA_3"/>
    <property type="match status" value="1"/>
</dbReference>
<dbReference type="PANTHER" id="PTHR24421:SF37">
    <property type="entry name" value="SENSOR HISTIDINE KINASE NARS"/>
    <property type="match status" value="1"/>
</dbReference>
<evidence type="ECO:0000256" key="7">
    <source>
        <dbReference type="ARBA" id="ARBA00022741"/>
    </source>
</evidence>
<evidence type="ECO:0000256" key="4">
    <source>
        <dbReference type="ARBA" id="ARBA00022553"/>
    </source>
</evidence>
<comment type="catalytic activity">
    <reaction evidence="1 13">
        <text>ATP + protein L-histidine = ADP + protein N-phospho-L-histidine.</text>
        <dbReference type="EC" id="2.7.13.3"/>
    </reaction>
</comment>
<sequence length="333" mass="38630">MRKSYYFILFFYSFLVLAVIVQYVFSLFGFQWQTVLENFETLQKFIFFIFFLALSLTILLLLIMKFVQIVTLTSIRRNIRNILDGQEVEKSNQEDIDYGFEKIAAKMALLTENLQKSENQVLQSEEMIVEKERRRIARDLHDTVSQELFAANMILSGVSGQLGTLEKEAVENQLKGVSSILDTAQKDLRILLLHLRPTELEGRSLVEGLEVILKELVDKSEIEVNFEHRVDSIPRQIEEHIFRIAQEIISNTLRHAKASRLDVYLYQSRHEVQLKMADNGIGFHREKLDEISYGLKNIEERVHDMAGDIQILTAPKQGVSIDIRVPLLDRNEN</sequence>